<organism evidence="2 3">
    <name type="scientific">Curvularia clavata</name>
    <dbReference type="NCBI Taxonomy" id="95742"/>
    <lineage>
        <taxon>Eukaryota</taxon>
        <taxon>Fungi</taxon>
        <taxon>Dikarya</taxon>
        <taxon>Ascomycota</taxon>
        <taxon>Pezizomycotina</taxon>
        <taxon>Dothideomycetes</taxon>
        <taxon>Pleosporomycetidae</taxon>
        <taxon>Pleosporales</taxon>
        <taxon>Pleosporineae</taxon>
        <taxon>Pleosporaceae</taxon>
        <taxon>Curvularia</taxon>
    </lineage>
</organism>
<accession>A0A9Q9DNH2</accession>
<keyword evidence="3" id="KW-1185">Reference proteome</keyword>
<gene>
    <name evidence="2" type="ORF">yc1106_01202</name>
</gene>
<reference evidence="2" key="1">
    <citation type="submission" date="2021-12" db="EMBL/GenBank/DDBJ databases">
        <title>Curvularia clavata genome.</title>
        <authorList>
            <person name="Cao Y."/>
        </authorList>
    </citation>
    <scope>NUCLEOTIDE SEQUENCE</scope>
    <source>
        <strain evidence="2">Yc1106</strain>
    </source>
</reference>
<dbReference type="AlphaFoldDB" id="A0A9Q9DNH2"/>
<feature type="compositionally biased region" description="Basic and acidic residues" evidence="1">
    <location>
        <begin position="60"/>
        <end position="69"/>
    </location>
</feature>
<evidence type="ECO:0000313" key="3">
    <source>
        <dbReference type="Proteomes" id="UP001056012"/>
    </source>
</evidence>
<dbReference type="VEuPathDB" id="FungiDB:yc1106_01202"/>
<feature type="compositionally biased region" description="Polar residues" evidence="1">
    <location>
        <begin position="85"/>
        <end position="104"/>
    </location>
</feature>
<feature type="region of interest" description="Disordered" evidence="1">
    <location>
        <begin position="52"/>
        <end position="110"/>
    </location>
</feature>
<sequence length="369" mass="42606">MPRFSGFDLNFRNWILPTCVLDPVTREKGPTEHGANTSRHYISLEPPILQRWSQGPKRWPNSEDGHDLKAVSGKPTAKSDHTERPSSCTTQAKVTPCRRQQQPPNAHWCPRRNHSGPFRFLELPQEIRDEIYSYLVVRQTSNSPPILDATTILKNRKKRLAARKTRERLNQQRLLDGKRPTCPHSTHTDPILHVDLLRTSQKLADEATDCMYTKNWFAVSLDKLPLSTFEVPPGWDLSRIKRLQIEIQLKDSIRMNRYVDWSSFFSSFPSLQFLRVVPTLHPRYYEWAKAEFTDWSAAPFVHKAFFRELLAAVPGYVDLKIGLSVDANENVQLQGKKAIDSRFLWDMYMELGSRVDGTGRPLTVNRVVC</sequence>
<evidence type="ECO:0000313" key="2">
    <source>
        <dbReference type="EMBL" id="USP73928.1"/>
    </source>
</evidence>
<evidence type="ECO:0000256" key="1">
    <source>
        <dbReference type="SAM" id="MobiDB-lite"/>
    </source>
</evidence>
<dbReference type="Proteomes" id="UP001056012">
    <property type="component" value="Chromosome 1"/>
</dbReference>
<dbReference type="OrthoDB" id="62952at2759"/>
<dbReference type="PANTHER" id="PTHR38790">
    <property type="entry name" value="2EXR DOMAIN-CONTAINING PROTEIN-RELATED"/>
    <property type="match status" value="1"/>
</dbReference>
<dbReference type="EMBL" id="CP089274">
    <property type="protein sequence ID" value="USP73928.1"/>
    <property type="molecule type" value="Genomic_DNA"/>
</dbReference>
<proteinExistence type="predicted"/>
<dbReference type="PANTHER" id="PTHR38790:SF9">
    <property type="entry name" value="F-BOX DOMAIN-CONTAINING PROTEIN"/>
    <property type="match status" value="1"/>
</dbReference>
<evidence type="ECO:0008006" key="4">
    <source>
        <dbReference type="Google" id="ProtNLM"/>
    </source>
</evidence>
<protein>
    <recommendedName>
        <fullName evidence="4">F-box domain-containing protein</fullName>
    </recommendedName>
</protein>
<name>A0A9Q9DNH2_CURCL</name>